<dbReference type="Proteomes" id="UP000318370">
    <property type="component" value="Unassembled WGS sequence"/>
</dbReference>
<evidence type="ECO:0000313" key="2">
    <source>
        <dbReference type="Proteomes" id="UP000318370"/>
    </source>
</evidence>
<protein>
    <recommendedName>
        <fullName evidence="3">Lipoprotein</fullName>
    </recommendedName>
</protein>
<sequence length="213" mass="24534">MDIKKIRFWGLTLALFLTGCDNGQQQTSYQVTQLNDQQWLPEIQKRFDIANRYANQAICIITRQKIKAEFTSWYQPTAGIPWFIQQGLVEEKIEIEASKYTNYYYRLTDKGAASSPSWPYSERTGLCFGNVQVEKISQISPSNDQRAVTVDFIYHIANVPDWAQELMPQLFPQMKEGKITGSARFNMADKTHLRSLSGIGNYYVGEDKFFNAN</sequence>
<proteinExistence type="predicted"/>
<dbReference type="PROSITE" id="PS51257">
    <property type="entry name" value="PROKAR_LIPOPROTEIN"/>
    <property type="match status" value="1"/>
</dbReference>
<name>A0A564IZJ8_9ENTR</name>
<dbReference type="RefSeq" id="WP_142462343.1">
    <property type="nucleotide sequence ID" value="NZ_CABGHF010000007.1"/>
</dbReference>
<dbReference type="AlphaFoldDB" id="A0A564IZJ8"/>
<gene>
    <name evidence="1" type="ORF">SB6408_04297</name>
</gene>
<evidence type="ECO:0008006" key="3">
    <source>
        <dbReference type="Google" id="ProtNLM"/>
    </source>
</evidence>
<evidence type="ECO:0000313" key="1">
    <source>
        <dbReference type="EMBL" id="VUS51020.1"/>
    </source>
</evidence>
<accession>A0A564IZJ8</accession>
<dbReference type="EMBL" id="CABGHF010000007">
    <property type="protein sequence ID" value="VUS51020.1"/>
    <property type="molecule type" value="Genomic_DNA"/>
</dbReference>
<reference evidence="1 2" key="1">
    <citation type="submission" date="2019-07" db="EMBL/GenBank/DDBJ databases">
        <authorList>
            <person name="Brisse S."/>
            <person name="Rodrigues C."/>
            <person name="Thorpe H."/>
        </authorList>
    </citation>
    <scope>NUCLEOTIDE SEQUENCE [LARGE SCALE GENOMIC DNA]</scope>
    <source>
        <strain evidence="1">SB6408</strain>
    </source>
</reference>
<organism evidence="1 2">
    <name type="scientific">Klebsiella spallanzanii</name>
    <dbReference type="NCBI Taxonomy" id="2587528"/>
    <lineage>
        <taxon>Bacteria</taxon>
        <taxon>Pseudomonadati</taxon>
        <taxon>Pseudomonadota</taxon>
        <taxon>Gammaproteobacteria</taxon>
        <taxon>Enterobacterales</taxon>
        <taxon>Enterobacteriaceae</taxon>
        <taxon>Klebsiella/Raoultella group</taxon>
        <taxon>Klebsiella</taxon>
    </lineage>
</organism>